<keyword evidence="2" id="KW-1185">Reference proteome</keyword>
<comment type="caution">
    <text evidence="1">The sequence shown here is derived from an EMBL/GenBank/DDBJ whole genome shotgun (WGS) entry which is preliminary data.</text>
</comment>
<proteinExistence type="predicted"/>
<organism evidence="1 2">
    <name type="scientific">Forsythia ovata</name>
    <dbReference type="NCBI Taxonomy" id="205694"/>
    <lineage>
        <taxon>Eukaryota</taxon>
        <taxon>Viridiplantae</taxon>
        <taxon>Streptophyta</taxon>
        <taxon>Embryophyta</taxon>
        <taxon>Tracheophyta</taxon>
        <taxon>Spermatophyta</taxon>
        <taxon>Magnoliopsida</taxon>
        <taxon>eudicotyledons</taxon>
        <taxon>Gunneridae</taxon>
        <taxon>Pentapetalae</taxon>
        <taxon>asterids</taxon>
        <taxon>lamiids</taxon>
        <taxon>Lamiales</taxon>
        <taxon>Oleaceae</taxon>
        <taxon>Forsythieae</taxon>
        <taxon>Forsythia</taxon>
    </lineage>
</organism>
<evidence type="ECO:0000313" key="2">
    <source>
        <dbReference type="Proteomes" id="UP001604277"/>
    </source>
</evidence>
<gene>
    <name evidence="1" type="ORF">Fot_05943</name>
</gene>
<accession>A0ABD1WRN9</accession>
<dbReference type="Proteomes" id="UP001604277">
    <property type="component" value="Unassembled WGS sequence"/>
</dbReference>
<dbReference type="AlphaFoldDB" id="A0ABD1WRN9"/>
<evidence type="ECO:0000313" key="1">
    <source>
        <dbReference type="EMBL" id="KAL2552324.1"/>
    </source>
</evidence>
<protein>
    <submittedName>
        <fullName evidence="1">Trihelix transcription factor ASIL1-like</fullName>
    </submittedName>
</protein>
<dbReference type="EMBL" id="JBFOLJ010000002">
    <property type="protein sequence ID" value="KAL2552324.1"/>
    <property type="molecule type" value="Genomic_DNA"/>
</dbReference>
<reference evidence="2" key="1">
    <citation type="submission" date="2024-07" db="EMBL/GenBank/DDBJ databases">
        <title>Two chromosome-level genome assemblies of Korean endemic species Abeliophyllum distichum and Forsythia ovata (Oleaceae).</title>
        <authorList>
            <person name="Jang H."/>
        </authorList>
    </citation>
    <scope>NUCLEOTIDE SEQUENCE [LARGE SCALE GENOMIC DNA]</scope>
</reference>
<name>A0ABD1WRN9_9LAMI</name>
<sequence length="260" mass="29558">MSATRWRSSASAIALRSSGLSHTPTLPDASSPFWFFFDYIDAIENGTDPPLADTGSSDKIDNSAQLKTFLYHSILKLKLKSKNNVDSRHDFCLDSEIKAKNSEYSSYLDMGDNKDEHDLEQDEDHTSFGTKFRSEKTMGGFSVPLKFKAKNSDKNFEESNTNFNNNSGFLMKFSRNQDMILPGLRIKKLGKPDRRINPEFNNGDEEYWGFRVSVNTGKAMSETKRVRNPVEEMVESIKLLGEGLVKMEKAKMEMAREMET</sequence>